<dbReference type="InterPro" id="IPR038765">
    <property type="entry name" value="Papain-like_cys_pep_sf"/>
</dbReference>
<evidence type="ECO:0000256" key="5">
    <source>
        <dbReference type="SAM" id="SignalP"/>
    </source>
</evidence>
<dbReference type="RefSeq" id="WP_139624380.1">
    <property type="nucleotide sequence ID" value="NZ_VDMP01000027.1"/>
</dbReference>
<proteinExistence type="inferred from homology"/>
<evidence type="ECO:0000256" key="1">
    <source>
        <dbReference type="ARBA" id="ARBA00007074"/>
    </source>
</evidence>
<dbReference type="GO" id="GO:0008234">
    <property type="term" value="F:cysteine-type peptidase activity"/>
    <property type="evidence" value="ECO:0007669"/>
    <property type="project" value="UniProtKB-KW"/>
</dbReference>
<sequence>MSTIATRAAARLLVPVLASACLIAPAPQAHADGDGASFVPAAEAAKTEAAAHPATSTKHEAEKKAAKKAAKRVERVMSTVRSRAGKPYVYGAAGPNAFDCSGLVQWVYRHVGERLPRTSGAQAGATQRIRNPRVGDLVFFTSGGHVYHVGIYAGGHTIWHASRPGVPVRKDRIWSGSVFYGRVR</sequence>
<reference evidence="7 8" key="1">
    <citation type="journal article" date="2016" name="Int. J. Syst. Evol. Microbiol.">
        <title>Nocardioides albidus sp. nov., an actinobacterium isolated from garden soil.</title>
        <authorList>
            <person name="Singh H."/>
            <person name="Du J."/>
            <person name="Trinh H."/>
            <person name="Won K."/>
            <person name="Yang J.E."/>
            <person name="Yin C."/>
            <person name="Kook M."/>
            <person name="Yi T.H."/>
        </authorList>
    </citation>
    <scope>NUCLEOTIDE SEQUENCE [LARGE SCALE GENOMIC DNA]</scope>
    <source>
        <strain evidence="7 8">CCTCC AB 2015297</strain>
    </source>
</reference>
<dbReference type="SUPFAM" id="SSF54001">
    <property type="entry name" value="Cysteine proteinases"/>
    <property type="match status" value="1"/>
</dbReference>
<evidence type="ECO:0000256" key="2">
    <source>
        <dbReference type="ARBA" id="ARBA00022670"/>
    </source>
</evidence>
<feature type="chain" id="PRO_5022735447" evidence="5">
    <location>
        <begin position="32"/>
        <end position="184"/>
    </location>
</feature>
<dbReference type="PANTHER" id="PTHR47053:SF1">
    <property type="entry name" value="MUREIN DD-ENDOPEPTIDASE MEPH-RELATED"/>
    <property type="match status" value="1"/>
</dbReference>
<keyword evidence="8" id="KW-1185">Reference proteome</keyword>
<comment type="caution">
    <text evidence="7">The sequence shown here is derived from an EMBL/GenBank/DDBJ whole genome shotgun (WGS) entry which is preliminary data.</text>
</comment>
<evidence type="ECO:0000313" key="7">
    <source>
        <dbReference type="EMBL" id="TNM36192.1"/>
    </source>
</evidence>
<evidence type="ECO:0000256" key="4">
    <source>
        <dbReference type="ARBA" id="ARBA00022807"/>
    </source>
</evidence>
<dbReference type="PROSITE" id="PS51935">
    <property type="entry name" value="NLPC_P60"/>
    <property type="match status" value="1"/>
</dbReference>
<dbReference type="OrthoDB" id="5177647at2"/>
<gene>
    <name evidence="7" type="ORF">FHP29_18575</name>
</gene>
<name>A0A5C4VK00_9ACTN</name>
<dbReference type="Gene3D" id="3.90.1720.10">
    <property type="entry name" value="endopeptidase domain like (from Nostoc punctiforme)"/>
    <property type="match status" value="1"/>
</dbReference>
<evidence type="ECO:0000259" key="6">
    <source>
        <dbReference type="PROSITE" id="PS51935"/>
    </source>
</evidence>
<organism evidence="7 8">
    <name type="scientific">Nocardioides albidus</name>
    <dbReference type="NCBI Taxonomy" id="1517589"/>
    <lineage>
        <taxon>Bacteria</taxon>
        <taxon>Bacillati</taxon>
        <taxon>Actinomycetota</taxon>
        <taxon>Actinomycetes</taxon>
        <taxon>Propionibacteriales</taxon>
        <taxon>Nocardioidaceae</taxon>
        <taxon>Nocardioides</taxon>
    </lineage>
</organism>
<accession>A0A5C4VK00</accession>
<keyword evidence="4" id="KW-0788">Thiol protease</keyword>
<evidence type="ECO:0000256" key="3">
    <source>
        <dbReference type="ARBA" id="ARBA00022801"/>
    </source>
</evidence>
<dbReference type="GO" id="GO:0006508">
    <property type="term" value="P:proteolysis"/>
    <property type="evidence" value="ECO:0007669"/>
    <property type="project" value="UniProtKB-KW"/>
</dbReference>
<keyword evidence="5" id="KW-0732">Signal</keyword>
<dbReference type="InterPro" id="IPR000064">
    <property type="entry name" value="NLP_P60_dom"/>
</dbReference>
<feature type="signal peptide" evidence="5">
    <location>
        <begin position="1"/>
        <end position="31"/>
    </location>
</feature>
<dbReference type="AlphaFoldDB" id="A0A5C4VK00"/>
<dbReference type="InterPro" id="IPR051202">
    <property type="entry name" value="Peptidase_C40"/>
</dbReference>
<feature type="domain" description="NlpC/P60" evidence="6">
    <location>
        <begin position="70"/>
        <end position="184"/>
    </location>
</feature>
<protein>
    <submittedName>
        <fullName evidence="7">NlpC/P60 family protein</fullName>
    </submittedName>
</protein>
<dbReference type="PANTHER" id="PTHR47053">
    <property type="entry name" value="MUREIN DD-ENDOPEPTIDASE MEPH-RELATED"/>
    <property type="match status" value="1"/>
</dbReference>
<dbReference type="Proteomes" id="UP000313231">
    <property type="component" value="Unassembled WGS sequence"/>
</dbReference>
<keyword evidence="2" id="KW-0645">Protease</keyword>
<comment type="similarity">
    <text evidence="1">Belongs to the peptidase C40 family.</text>
</comment>
<keyword evidence="3" id="KW-0378">Hydrolase</keyword>
<dbReference type="Pfam" id="PF00877">
    <property type="entry name" value="NLPC_P60"/>
    <property type="match status" value="1"/>
</dbReference>
<dbReference type="EMBL" id="VDMP01000027">
    <property type="protein sequence ID" value="TNM36192.1"/>
    <property type="molecule type" value="Genomic_DNA"/>
</dbReference>
<evidence type="ECO:0000313" key="8">
    <source>
        <dbReference type="Proteomes" id="UP000313231"/>
    </source>
</evidence>